<evidence type="ECO:0000256" key="1">
    <source>
        <dbReference type="ARBA" id="ARBA00022475"/>
    </source>
</evidence>
<evidence type="ECO:0000256" key="2">
    <source>
        <dbReference type="ARBA" id="ARBA00022676"/>
    </source>
</evidence>
<feature type="domain" description="Glycosyltransferase 2-like" evidence="8">
    <location>
        <begin position="20"/>
        <end position="180"/>
    </location>
</feature>
<evidence type="ECO:0000256" key="5">
    <source>
        <dbReference type="ARBA" id="ARBA00022985"/>
    </source>
</evidence>
<dbReference type="Gene3D" id="3.90.550.10">
    <property type="entry name" value="Spore Coat Polysaccharide Biosynthesis Protein SpsA, Chain A"/>
    <property type="match status" value="1"/>
</dbReference>
<keyword evidence="1" id="KW-1003">Cell membrane</keyword>
<evidence type="ECO:0000256" key="7">
    <source>
        <dbReference type="ARBA" id="ARBA00023136"/>
    </source>
</evidence>
<name>A0ABT8SH00_9CAUL</name>
<dbReference type="InterPro" id="IPR050256">
    <property type="entry name" value="Glycosyltransferase_2"/>
</dbReference>
<reference evidence="9" key="1">
    <citation type="submission" date="2023-07" db="EMBL/GenBank/DDBJ databases">
        <title>Brevundimonas soil sp. nov., isolated from the soil of chemical plant.</title>
        <authorList>
            <person name="Wu N."/>
        </authorList>
    </citation>
    <scope>NUCLEOTIDE SEQUENCE</scope>
    <source>
        <strain evidence="9">XZ-24</strain>
    </source>
</reference>
<keyword evidence="2" id="KW-0328">Glycosyltransferase</keyword>
<evidence type="ECO:0000256" key="6">
    <source>
        <dbReference type="ARBA" id="ARBA00022989"/>
    </source>
</evidence>
<dbReference type="CDD" id="cd04179">
    <property type="entry name" value="DPM_DPG-synthase_like"/>
    <property type="match status" value="1"/>
</dbReference>
<keyword evidence="6" id="KW-1133">Transmembrane helix</keyword>
<dbReference type="PANTHER" id="PTHR48090:SF3">
    <property type="entry name" value="UNDECAPRENYL-PHOSPHATE 4-DEOXY-4-FORMAMIDO-L-ARABINOSE TRANSFERASE"/>
    <property type="match status" value="1"/>
</dbReference>
<evidence type="ECO:0000313" key="9">
    <source>
        <dbReference type="EMBL" id="MDO1557849.1"/>
    </source>
</evidence>
<keyword evidence="4" id="KW-0812">Transmembrane</keyword>
<organism evidence="9 10">
    <name type="scientific">Peiella sedimenti</name>
    <dbReference type="NCBI Taxonomy" id="3061083"/>
    <lineage>
        <taxon>Bacteria</taxon>
        <taxon>Pseudomonadati</taxon>
        <taxon>Pseudomonadota</taxon>
        <taxon>Alphaproteobacteria</taxon>
        <taxon>Caulobacterales</taxon>
        <taxon>Caulobacteraceae</taxon>
        <taxon>Peiella</taxon>
    </lineage>
</organism>
<keyword evidence="5" id="KW-0448">Lipopolysaccharide biosynthesis</keyword>
<evidence type="ECO:0000256" key="3">
    <source>
        <dbReference type="ARBA" id="ARBA00022679"/>
    </source>
</evidence>
<protein>
    <submittedName>
        <fullName evidence="9">Glycosyltransferase family 2 protein</fullName>
    </submittedName>
</protein>
<keyword evidence="3" id="KW-0808">Transferase</keyword>
<keyword evidence="7" id="KW-0472">Membrane</keyword>
<proteinExistence type="predicted"/>
<dbReference type="EMBL" id="JAUKTR010000001">
    <property type="protein sequence ID" value="MDO1557849.1"/>
    <property type="molecule type" value="Genomic_DNA"/>
</dbReference>
<sequence length="253" mass="28226">MTRAPRKKTEAAPSSTPEVSIVVPVHDEAGNAANLAREIAAAFQGRDYEMIFVDDLSRDSTLAELEAAKAELPRLRVLKHGRNAGQSRAVRTGVIAARAPIVVTLDGDGQNPPADAPRLFEALRDAPPEVALVGGIRASRQDTEAKRWASRWANRIRKNLLKDDCDDTGCGLKAFRREAFLRLPYFDHIHRYLPALMRREGFENRFIDVGHRHREQGRSKYTNLGRLKASLSDLLGVMWLNTRARNPGQVTES</sequence>
<evidence type="ECO:0000313" key="10">
    <source>
        <dbReference type="Proteomes" id="UP001169063"/>
    </source>
</evidence>
<keyword evidence="10" id="KW-1185">Reference proteome</keyword>
<comment type="caution">
    <text evidence="9">The sequence shown here is derived from an EMBL/GenBank/DDBJ whole genome shotgun (WGS) entry which is preliminary data.</text>
</comment>
<accession>A0ABT8SH00</accession>
<dbReference type="Pfam" id="PF00535">
    <property type="entry name" value="Glycos_transf_2"/>
    <property type="match status" value="1"/>
</dbReference>
<gene>
    <name evidence="9" type="ORF">Q0812_00215</name>
</gene>
<evidence type="ECO:0000259" key="8">
    <source>
        <dbReference type="Pfam" id="PF00535"/>
    </source>
</evidence>
<dbReference type="RefSeq" id="WP_302108284.1">
    <property type="nucleotide sequence ID" value="NZ_JAUKTR010000001.1"/>
</dbReference>
<dbReference type="InterPro" id="IPR029044">
    <property type="entry name" value="Nucleotide-diphossugar_trans"/>
</dbReference>
<evidence type="ECO:0000256" key="4">
    <source>
        <dbReference type="ARBA" id="ARBA00022692"/>
    </source>
</evidence>
<dbReference type="InterPro" id="IPR001173">
    <property type="entry name" value="Glyco_trans_2-like"/>
</dbReference>
<dbReference type="PANTHER" id="PTHR48090">
    <property type="entry name" value="UNDECAPRENYL-PHOSPHATE 4-DEOXY-4-FORMAMIDO-L-ARABINOSE TRANSFERASE-RELATED"/>
    <property type="match status" value="1"/>
</dbReference>
<dbReference type="Proteomes" id="UP001169063">
    <property type="component" value="Unassembled WGS sequence"/>
</dbReference>
<dbReference type="SUPFAM" id="SSF53448">
    <property type="entry name" value="Nucleotide-diphospho-sugar transferases"/>
    <property type="match status" value="1"/>
</dbReference>